<proteinExistence type="predicted"/>
<organism evidence="2 3">
    <name type="scientific">Hibiscus sabdariffa</name>
    <name type="common">roselle</name>
    <dbReference type="NCBI Taxonomy" id="183260"/>
    <lineage>
        <taxon>Eukaryota</taxon>
        <taxon>Viridiplantae</taxon>
        <taxon>Streptophyta</taxon>
        <taxon>Embryophyta</taxon>
        <taxon>Tracheophyta</taxon>
        <taxon>Spermatophyta</taxon>
        <taxon>Magnoliopsida</taxon>
        <taxon>eudicotyledons</taxon>
        <taxon>Gunneridae</taxon>
        <taxon>Pentapetalae</taxon>
        <taxon>rosids</taxon>
        <taxon>malvids</taxon>
        <taxon>Malvales</taxon>
        <taxon>Malvaceae</taxon>
        <taxon>Malvoideae</taxon>
        <taxon>Hibiscus</taxon>
    </lineage>
</organism>
<reference evidence="2 3" key="1">
    <citation type="journal article" date="2024" name="G3 (Bethesda)">
        <title>Genome assembly of Hibiscus sabdariffa L. provides insights into metabolisms of medicinal natural products.</title>
        <authorList>
            <person name="Kim T."/>
        </authorList>
    </citation>
    <scope>NUCLEOTIDE SEQUENCE [LARGE SCALE GENOMIC DNA]</scope>
    <source>
        <strain evidence="2">TK-2024</strain>
        <tissue evidence="2">Old leaves</tissue>
    </source>
</reference>
<evidence type="ECO:0000256" key="1">
    <source>
        <dbReference type="SAM" id="MobiDB-lite"/>
    </source>
</evidence>
<dbReference type="EMBL" id="JBBPBM010000001">
    <property type="protein sequence ID" value="KAK8600284.1"/>
    <property type="molecule type" value="Genomic_DNA"/>
</dbReference>
<evidence type="ECO:0000313" key="2">
    <source>
        <dbReference type="EMBL" id="KAK8600284.1"/>
    </source>
</evidence>
<keyword evidence="3" id="KW-1185">Reference proteome</keyword>
<feature type="compositionally biased region" description="Polar residues" evidence="1">
    <location>
        <begin position="1"/>
        <end position="22"/>
    </location>
</feature>
<protein>
    <submittedName>
        <fullName evidence="2">Uncharacterized protein</fullName>
    </submittedName>
</protein>
<sequence length="132" mass="13829">MCSGELGSNSSSGMGLTLSGQPPNGGEFTMVVNPVESGGDSVHGETAMGRSENAPLLDGVAAKPYFQDMVAGQYGANQKDNFIGDFDVDLVQKSSNEGYGPWMQVEQQRRSPMPSSKLESIALVPKPLTSGS</sequence>
<name>A0ABR2GBJ0_9ROSI</name>
<accession>A0ABR2GBJ0</accession>
<feature type="region of interest" description="Disordered" evidence="1">
    <location>
        <begin position="1"/>
        <end position="53"/>
    </location>
</feature>
<gene>
    <name evidence="2" type="ORF">V6N12_050140</name>
</gene>
<evidence type="ECO:0000313" key="3">
    <source>
        <dbReference type="Proteomes" id="UP001472677"/>
    </source>
</evidence>
<comment type="caution">
    <text evidence="2">The sequence shown here is derived from an EMBL/GenBank/DDBJ whole genome shotgun (WGS) entry which is preliminary data.</text>
</comment>
<dbReference type="Proteomes" id="UP001472677">
    <property type="component" value="Unassembled WGS sequence"/>
</dbReference>